<comment type="caution">
    <text evidence="1">The sequence shown here is derived from an EMBL/GenBank/DDBJ whole genome shotgun (WGS) entry which is preliminary data.</text>
</comment>
<protein>
    <submittedName>
        <fullName evidence="1">Uncharacterized protein</fullName>
    </submittedName>
</protein>
<keyword evidence="2" id="KW-1185">Reference proteome</keyword>
<evidence type="ECO:0000313" key="1">
    <source>
        <dbReference type="EMBL" id="GFT52389.1"/>
    </source>
</evidence>
<dbReference type="EMBL" id="BMAW01112421">
    <property type="protein sequence ID" value="GFT52389.1"/>
    <property type="molecule type" value="Genomic_DNA"/>
</dbReference>
<dbReference type="Proteomes" id="UP000887013">
    <property type="component" value="Unassembled WGS sequence"/>
</dbReference>
<proteinExistence type="predicted"/>
<evidence type="ECO:0000313" key="2">
    <source>
        <dbReference type="Proteomes" id="UP000887013"/>
    </source>
</evidence>
<dbReference type="AlphaFoldDB" id="A0A8X6P7G6"/>
<gene>
    <name evidence="1" type="ORF">NPIL_538151</name>
</gene>
<accession>A0A8X6P7G6</accession>
<sequence>MAAKYLNTYRDQRRLHYLQESQTSAEEKSEKINRRGEIPASTIIYYSQVMVQIKILVKIRTLGTLRLPPQ</sequence>
<name>A0A8X6P7G6_NEPPI</name>
<organism evidence="1 2">
    <name type="scientific">Nephila pilipes</name>
    <name type="common">Giant wood spider</name>
    <name type="synonym">Nephila maculata</name>
    <dbReference type="NCBI Taxonomy" id="299642"/>
    <lineage>
        <taxon>Eukaryota</taxon>
        <taxon>Metazoa</taxon>
        <taxon>Ecdysozoa</taxon>
        <taxon>Arthropoda</taxon>
        <taxon>Chelicerata</taxon>
        <taxon>Arachnida</taxon>
        <taxon>Araneae</taxon>
        <taxon>Araneomorphae</taxon>
        <taxon>Entelegynae</taxon>
        <taxon>Araneoidea</taxon>
        <taxon>Nephilidae</taxon>
        <taxon>Nephila</taxon>
    </lineage>
</organism>
<reference evidence="1" key="1">
    <citation type="submission" date="2020-08" db="EMBL/GenBank/DDBJ databases">
        <title>Multicomponent nature underlies the extraordinary mechanical properties of spider dragline silk.</title>
        <authorList>
            <person name="Kono N."/>
            <person name="Nakamura H."/>
            <person name="Mori M."/>
            <person name="Yoshida Y."/>
            <person name="Ohtoshi R."/>
            <person name="Malay A.D."/>
            <person name="Moran D.A.P."/>
            <person name="Tomita M."/>
            <person name="Numata K."/>
            <person name="Arakawa K."/>
        </authorList>
    </citation>
    <scope>NUCLEOTIDE SEQUENCE</scope>
</reference>